<dbReference type="EMBL" id="KK915662">
    <property type="protein sequence ID" value="KDP21513.1"/>
    <property type="molecule type" value="Genomic_DNA"/>
</dbReference>
<proteinExistence type="predicted"/>
<accession>A0A067JFF0</accession>
<evidence type="ECO:0000256" key="1">
    <source>
        <dbReference type="SAM" id="MobiDB-lite"/>
    </source>
</evidence>
<dbReference type="Proteomes" id="UP000027138">
    <property type="component" value="Unassembled WGS sequence"/>
</dbReference>
<reference evidence="2 3" key="1">
    <citation type="journal article" date="2014" name="PLoS ONE">
        <title>Global Analysis of Gene Expression Profiles in Physic Nut (Jatropha curcas L.) Seedlings Exposed to Salt Stress.</title>
        <authorList>
            <person name="Zhang L."/>
            <person name="Zhang C."/>
            <person name="Wu P."/>
            <person name="Chen Y."/>
            <person name="Li M."/>
            <person name="Jiang H."/>
            <person name="Wu G."/>
        </authorList>
    </citation>
    <scope>NUCLEOTIDE SEQUENCE [LARGE SCALE GENOMIC DNA]</scope>
    <source>
        <strain evidence="3">cv. GZQX0401</strain>
        <tissue evidence="2">Young leaves</tissue>
    </source>
</reference>
<dbReference type="AlphaFoldDB" id="A0A067JFF0"/>
<gene>
    <name evidence="2" type="ORF">JCGZ_21984</name>
</gene>
<evidence type="ECO:0000313" key="3">
    <source>
        <dbReference type="Proteomes" id="UP000027138"/>
    </source>
</evidence>
<feature type="region of interest" description="Disordered" evidence="1">
    <location>
        <begin position="122"/>
        <end position="150"/>
    </location>
</feature>
<feature type="compositionally biased region" description="Basic and acidic residues" evidence="1">
    <location>
        <begin position="123"/>
        <end position="139"/>
    </location>
</feature>
<feature type="region of interest" description="Disordered" evidence="1">
    <location>
        <begin position="80"/>
        <end position="103"/>
    </location>
</feature>
<dbReference type="OrthoDB" id="1906709at2759"/>
<evidence type="ECO:0000313" key="2">
    <source>
        <dbReference type="EMBL" id="KDP21513.1"/>
    </source>
</evidence>
<organism evidence="2 3">
    <name type="scientific">Jatropha curcas</name>
    <name type="common">Barbados nut</name>
    <dbReference type="NCBI Taxonomy" id="180498"/>
    <lineage>
        <taxon>Eukaryota</taxon>
        <taxon>Viridiplantae</taxon>
        <taxon>Streptophyta</taxon>
        <taxon>Embryophyta</taxon>
        <taxon>Tracheophyta</taxon>
        <taxon>Spermatophyta</taxon>
        <taxon>Magnoliopsida</taxon>
        <taxon>eudicotyledons</taxon>
        <taxon>Gunneridae</taxon>
        <taxon>Pentapetalae</taxon>
        <taxon>rosids</taxon>
        <taxon>fabids</taxon>
        <taxon>Malpighiales</taxon>
        <taxon>Euphorbiaceae</taxon>
        <taxon>Crotonoideae</taxon>
        <taxon>Jatropheae</taxon>
        <taxon>Jatropha</taxon>
    </lineage>
</organism>
<feature type="compositionally biased region" description="Basic and acidic residues" evidence="1">
    <location>
        <begin position="83"/>
        <end position="98"/>
    </location>
</feature>
<sequence>MQKKDHPPNNICLRLFNFIGGLMFPGLKRTTLDRSVSVSDPSNANADQERFDDSRYAIEIHYKISEEDLNDWTPINELGSSIHSDDDQSQLKKGDNFTKKRSKVTKLPRNTELPKVQVNITSQDKDPEQENVVSRKESTSKNPKVRYPPHLLSVAPNINEKSDAFLKSRKEAMKLDLEPEVSLEYKSK</sequence>
<name>A0A067JFF0_JATCU</name>
<protein>
    <submittedName>
        <fullName evidence="2">Uncharacterized protein</fullName>
    </submittedName>
</protein>
<keyword evidence="3" id="KW-1185">Reference proteome</keyword>